<feature type="transmembrane region" description="Helical" evidence="4">
    <location>
        <begin position="135"/>
        <end position="156"/>
    </location>
</feature>
<evidence type="ECO:0000256" key="3">
    <source>
        <dbReference type="ARBA" id="ARBA00023136"/>
    </source>
</evidence>
<dbReference type="InterPro" id="IPR037522">
    <property type="entry name" value="HD_GYP_dom"/>
</dbReference>
<feature type="domain" description="HD" evidence="6">
    <location>
        <begin position="327"/>
        <end position="452"/>
    </location>
</feature>
<dbReference type="SMART" id="SM00304">
    <property type="entry name" value="HAMP"/>
    <property type="match status" value="1"/>
</dbReference>
<dbReference type="PROSITE" id="PS51832">
    <property type="entry name" value="HD_GYP"/>
    <property type="match status" value="1"/>
</dbReference>
<dbReference type="SMART" id="SM00471">
    <property type="entry name" value="HDc"/>
    <property type="match status" value="1"/>
</dbReference>
<dbReference type="RefSeq" id="WP_067565271.1">
    <property type="nucleotide sequence ID" value="NZ_MWPS01000005.1"/>
</dbReference>
<evidence type="ECO:0000259" key="7">
    <source>
        <dbReference type="PROSITE" id="PS51832"/>
    </source>
</evidence>
<dbReference type="Proteomes" id="UP000077421">
    <property type="component" value="Unassembled WGS sequence"/>
</dbReference>
<dbReference type="InterPro" id="IPR003660">
    <property type="entry name" value="HAMP_dom"/>
</dbReference>
<dbReference type="GO" id="GO:0005886">
    <property type="term" value="C:plasma membrane"/>
    <property type="evidence" value="ECO:0007669"/>
    <property type="project" value="UniProtKB-SubCell"/>
</dbReference>
<evidence type="ECO:0000256" key="2">
    <source>
        <dbReference type="ARBA" id="ARBA00022475"/>
    </source>
</evidence>
<proteinExistence type="predicted"/>
<keyword evidence="4" id="KW-0812">Transmembrane</keyword>
<protein>
    <recommendedName>
        <fullName evidence="12">Phosphohydrolase</fullName>
    </recommendedName>
</protein>
<comment type="subcellular location">
    <subcellularLocation>
        <location evidence="1">Cell membrane</location>
    </subcellularLocation>
</comment>
<accession>A0A161QFE6</accession>
<dbReference type="Pfam" id="PF13487">
    <property type="entry name" value="HD_5"/>
    <property type="match status" value="1"/>
</dbReference>
<dbReference type="AlphaFoldDB" id="A0A161QFE6"/>
<evidence type="ECO:0008006" key="12">
    <source>
        <dbReference type="Google" id="ProtNLM"/>
    </source>
</evidence>
<dbReference type="STRING" id="1765683.B2M26_02630"/>
<evidence type="ECO:0000259" key="6">
    <source>
        <dbReference type="PROSITE" id="PS51831"/>
    </source>
</evidence>
<feature type="transmembrane region" description="Helical" evidence="4">
    <location>
        <begin position="42"/>
        <end position="64"/>
    </location>
</feature>
<dbReference type="SUPFAM" id="SSF109604">
    <property type="entry name" value="HD-domain/PDEase-like"/>
    <property type="match status" value="1"/>
</dbReference>
<dbReference type="Gene3D" id="1.10.3210.10">
    <property type="entry name" value="Hypothetical protein af1432"/>
    <property type="match status" value="1"/>
</dbReference>
<feature type="transmembrane region" description="Helical" evidence="4">
    <location>
        <begin position="12"/>
        <end position="36"/>
    </location>
</feature>
<evidence type="ECO:0000256" key="4">
    <source>
        <dbReference type="SAM" id="Phobius"/>
    </source>
</evidence>
<evidence type="ECO:0000313" key="8">
    <source>
        <dbReference type="EMBL" id="OAG93516.1"/>
    </source>
</evidence>
<dbReference type="PROSITE" id="PS51831">
    <property type="entry name" value="HD"/>
    <property type="match status" value="1"/>
</dbReference>
<dbReference type="SUPFAM" id="SSF158472">
    <property type="entry name" value="HAMP domain-like"/>
    <property type="match status" value="1"/>
</dbReference>
<evidence type="ECO:0000313" key="10">
    <source>
        <dbReference type="Proteomes" id="UP000077421"/>
    </source>
</evidence>
<dbReference type="EMBL" id="MWPS01000005">
    <property type="protein sequence ID" value="OPG17341.1"/>
    <property type="molecule type" value="Genomic_DNA"/>
</dbReference>
<evidence type="ECO:0000256" key="1">
    <source>
        <dbReference type="ARBA" id="ARBA00004236"/>
    </source>
</evidence>
<dbReference type="InterPro" id="IPR006674">
    <property type="entry name" value="HD_domain"/>
</dbReference>
<dbReference type="Proteomes" id="UP000190229">
    <property type="component" value="Unassembled WGS sequence"/>
</dbReference>
<dbReference type="Pfam" id="PF00672">
    <property type="entry name" value="HAMP"/>
    <property type="match status" value="1"/>
</dbReference>
<keyword evidence="2" id="KW-1003">Cell membrane</keyword>
<keyword evidence="3 4" id="KW-0472">Membrane</keyword>
<feature type="domain" description="HD-GYP" evidence="7">
    <location>
        <begin position="305"/>
        <end position="503"/>
    </location>
</feature>
<dbReference type="CDD" id="cd06225">
    <property type="entry name" value="HAMP"/>
    <property type="match status" value="1"/>
</dbReference>
<dbReference type="CDD" id="cd00077">
    <property type="entry name" value="HDc"/>
    <property type="match status" value="1"/>
</dbReference>
<dbReference type="PANTHER" id="PTHR43155:SF2">
    <property type="entry name" value="CYCLIC DI-GMP PHOSPHODIESTERASE PA4108"/>
    <property type="match status" value="1"/>
</dbReference>
<evidence type="ECO:0000259" key="5">
    <source>
        <dbReference type="PROSITE" id="PS50885"/>
    </source>
</evidence>
<keyword evidence="11" id="KW-1185">Reference proteome</keyword>
<keyword evidence="4" id="KW-1133">Transmembrane helix</keyword>
<comment type="caution">
    <text evidence="9">The sequence shown here is derived from an EMBL/GenBank/DDBJ whole genome shotgun (WGS) entry which is preliminary data.</text>
</comment>
<name>A0A161QFE6_9BACL</name>
<feature type="transmembrane region" description="Helical" evidence="4">
    <location>
        <begin position="193"/>
        <end position="215"/>
    </location>
</feature>
<gene>
    <name evidence="8" type="ORF">AYW79_10265</name>
    <name evidence="9" type="ORF">B2M26_02630</name>
</gene>
<organism evidence="9 11">
    <name type="scientific">Ferroacidibacillus organovorans</name>
    <dbReference type="NCBI Taxonomy" id="1765683"/>
    <lineage>
        <taxon>Bacteria</taxon>
        <taxon>Bacillati</taxon>
        <taxon>Bacillota</taxon>
        <taxon>Bacilli</taxon>
        <taxon>Bacillales</taxon>
        <taxon>Alicyclobacillaceae</taxon>
        <taxon>Ferroacidibacillus</taxon>
    </lineage>
</organism>
<dbReference type="EMBL" id="LSUQ01000032">
    <property type="protein sequence ID" value="OAG93516.1"/>
    <property type="molecule type" value="Genomic_DNA"/>
</dbReference>
<dbReference type="OrthoDB" id="9759601at2"/>
<reference evidence="8 10" key="1">
    <citation type="submission" date="2016-02" db="EMBL/GenBank/DDBJ databases">
        <title>Draft genome sequence of Acidibacillus ferrooxidans SLC66.</title>
        <authorList>
            <person name="Oliveira G."/>
            <person name="Nancucheo I."/>
            <person name="Dall'Agnol H."/>
            <person name="Johnson B."/>
            <person name="Oliveira R."/>
            <person name="Nunes G.L."/>
            <person name="Tzotzos G."/>
            <person name="Orellana S.C."/>
            <person name="Salim A.C."/>
            <person name="Araujo F.M."/>
        </authorList>
    </citation>
    <scope>NUCLEOTIDE SEQUENCE [LARGE SCALE GENOMIC DNA]</scope>
    <source>
        <strain evidence="8 10">SLC66</strain>
    </source>
</reference>
<feature type="domain" description="HAMP" evidence="5">
    <location>
        <begin position="251"/>
        <end position="303"/>
    </location>
</feature>
<dbReference type="Gene3D" id="6.10.340.10">
    <property type="match status" value="1"/>
</dbReference>
<evidence type="ECO:0000313" key="9">
    <source>
        <dbReference type="EMBL" id="OPG17341.1"/>
    </source>
</evidence>
<dbReference type="InterPro" id="IPR003607">
    <property type="entry name" value="HD/PDEase_dom"/>
</dbReference>
<dbReference type="GO" id="GO:0007165">
    <property type="term" value="P:signal transduction"/>
    <property type="evidence" value="ECO:0007669"/>
    <property type="project" value="InterPro"/>
</dbReference>
<dbReference type="PANTHER" id="PTHR43155">
    <property type="entry name" value="CYCLIC DI-GMP PHOSPHODIESTERASE PA4108-RELATED"/>
    <property type="match status" value="1"/>
</dbReference>
<sequence length="511" mass="56979">MSEAYNLLTRRLLRSYLASSTVAVLGVGSLFIFATLHIQARAVLWITAILFVSFLTMVSAELLVYRYHMAPIRRALSESCTEKELRKAYLRTHQLPQLTVLRIMGPHLFGVSVPALSLSAWAIARGDLNLSPSDLLSAAVGAVLVATMHALIEYYLTTTAVSPMLETLIETGEKRGISLSLEGRILVSLRMKLIISLVLLGIFPLILFTLANAIRLAQQNSALTVGYWQWALLILPVSIAISILGAILLWRNIFMPMELLQKSLREIEQGRMDKAVPDPFSDEFSRLIAGMNHMRKGLLERDRVNASLVESYFATLATALDARDPYTAGHSLRVAHYACTIAELSGESAVVIDRVKRSALLHDIGKIGVRDDVLLKPDRLTEDEFEQIKKHPELGEAILKQVQPEEAMAPLLPGVRSHHEQYDGRGYPDGLAGEHIPKLGRIIAVADAFDAMTSDRPYRVGMDKEKALRIMREGAGVQWDPFYTEVFLEWAEARWTREMLLDLTAVTKLQS</sequence>
<reference evidence="9 11" key="2">
    <citation type="submission" date="2017-02" db="EMBL/GenBank/DDBJ databases">
        <title>Draft genome of Acidibacillus ferrooxidans Huett2.</title>
        <authorList>
            <person name="Schopf S."/>
        </authorList>
    </citation>
    <scope>NUCLEOTIDE SEQUENCE [LARGE SCALE GENOMIC DNA]</scope>
    <source>
        <strain evidence="9 11">Huett2</strain>
    </source>
</reference>
<dbReference type="PROSITE" id="PS50885">
    <property type="entry name" value="HAMP"/>
    <property type="match status" value="1"/>
</dbReference>
<feature type="transmembrane region" description="Helical" evidence="4">
    <location>
        <begin position="100"/>
        <end position="123"/>
    </location>
</feature>
<evidence type="ECO:0000313" key="11">
    <source>
        <dbReference type="Proteomes" id="UP000190229"/>
    </source>
</evidence>
<feature type="transmembrane region" description="Helical" evidence="4">
    <location>
        <begin position="227"/>
        <end position="250"/>
    </location>
</feature>